<protein>
    <recommendedName>
        <fullName evidence="2">histidine kinase</fullName>
        <ecNumber evidence="2">2.7.13.3</ecNumber>
    </recommendedName>
</protein>
<dbReference type="PROSITE" id="PS50110">
    <property type="entry name" value="RESPONSE_REGULATORY"/>
    <property type="match status" value="2"/>
</dbReference>
<organism evidence="15 16">
    <name type="scientific">Rhodovastum atsumiense</name>
    <dbReference type="NCBI Taxonomy" id="504468"/>
    <lineage>
        <taxon>Bacteria</taxon>
        <taxon>Pseudomonadati</taxon>
        <taxon>Pseudomonadota</taxon>
        <taxon>Alphaproteobacteria</taxon>
        <taxon>Acetobacterales</taxon>
        <taxon>Acetobacteraceae</taxon>
        <taxon>Rhodovastum</taxon>
    </lineage>
</organism>
<feature type="domain" description="PAC" evidence="14">
    <location>
        <begin position="206"/>
        <end position="258"/>
    </location>
</feature>
<dbReference type="Gene3D" id="3.30.450.20">
    <property type="entry name" value="PAS domain"/>
    <property type="match status" value="2"/>
</dbReference>
<keyword evidence="5" id="KW-0547">Nucleotide-binding</keyword>
<dbReference type="InterPro" id="IPR001610">
    <property type="entry name" value="PAC"/>
</dbReference>
<evidence type="ECO:0000259" key="14">
    <source>
        <dbReference type="PROSITE" id="PS50113"/>
    </source>
</evidence>
<dbReference type="InterPro" id="IPR013767">
    <property type="entry name" value="PAS_fold"/>
</dbReference>
<dbReference type="InterPro" id="IPR003594">
    <property type="entry name" value="HATPase_dom"/>
</dbReference>
<feature type="domain" description="Response regulatory" evidence="12">
    <location>
        <begin position="672"/>
        <end position="790"/>
    </location>
</feature>
<evidence type="ECO:0000313" key="15">
    <source>
        <dbReference type="EMBL" id="KAA5611741.1"/>
    </source>
</evidence>
<feature type="domain" description="PAS" evidence="13">
    <location>
        <begin position="133"/>
        <end position="203"/>
    </location>
</feature>
<evidence type="ECO:0000256" key="1">
    <source>
        <dbReference type="ARBA" id="ARBA00000085"/>
    </source>
</evidence>
<evidence type="ECO:0000256" key="4">
    <source>
        <dbReference type="ARBA" id="ARBA00022679"/>
    </source>
</evidence>
<name>A0A5M6IU42_9PROT</name>
<dbReference type="SUPFAM" id="SSF52172">
    <property type="entry name" value="CheY-like"/>
    <property type="match status" value="2"/>
</dbReference>
<dbReference type="SUPFAM" id="SSF55785">
    <property type="entry name" value="PYP-like sensor domain (PAS domain)"/>
    <property type="match status" value="2"/>
</dbReference>
<dbReference type="FunFam" id="3.30.450.20:FF:000099">
    <property type="entry name" value="Sensory box sensor histidine kinase"/>
    <property type="match status" value="1"/>
</dbReference>
<feature type="domain" description="PAC" evidence="14">
    <location>
        <begin position="326"/>
        <end position="380"/>
    </location>
</feature>
<dbReference type="SMART" id="SM00091">
    <property type="entry name" value="PAS"/>
    <property type="match status" value="2"/>
</dbReference>
<comment type="catalytic activity">
    <reaction evidence="1">
        <text>ATP + protein L-histidine = ADP + protein N-phospho-L-histidine.</text>
        <dbReference type="EC" id="2.7.13.3"/>
    </reaction>
</comment>
<dbReference type="RefSeq" id="WP_150041282.1">
    <property type="nucleotide sequence ID" value="NZ_OW485601.1"/>
</dbReference>
<dbReference type="SUPFAM" id="SSF47384">
    <property type="entry name" value="Homodimeric domain of signal transducing histidine kinase"/>
    <property type="match status" value="1"/>
</dbReference>
<reference evidence="15 16" key="1">
    <citation type="submission" date="2019-09" db="EMBL/GenBank/DDBJ databases">
        <title>Genome sequence of Rhodovastum atsumiense, a diverse member of the Acetobacteraceae family of non-sulfur purple photosynthetic bacteria.</title>
        <authorList>
            <person name="Meyer T."/>
            <person name="Kyndt J."/>
        </authorList>
    </citation>
    <scope>NUCLEOTIDE SEQUENCE [LARGE SCALE GENOMIC DNA]</scope>
    <source>
        <strain evidence="15 16">DSM 21279</strain>
    </source>
</reference>
<feature type="modified residue" description="4-aspartylphosphate" evidence="9">
    <location>
        <position position="55"/>
    </location>
</feature>
<evidence type="ECO:0000256" key="5">
    <source>
        <dbReference type="ARBA" id="ARBA00022741"/>
    </source>
</evidence>
<dbReference type="InterPro" id="IPR011006">
    <property type="entry name" value="CheY-like_superfamily"/>
</dbReference>
<evidence type="ECO:0000313" key="16">
    <source>
        <dbReference type="Proteomes" id="UP000325255"/>
    </source>
</evidence>
<dbReference type="InterPro" id="IPR004358">
    <property type="entry name" value="Sig_transdc_His_kin-like_C"/>
</dbReference>
<evidence type="ECO:0000256" key="10">
    <source>
        <dbReference type="SAM" id="Coils"/>
    </source>
</evidence>
<dbReference type="PANTHER" id="PTHR43065:SF46">
    <property type="entry name" value="C4-DICARBOXYLATE TRANSPORT SENSOR PROTEIN DCTB"/>
    <property type="match status" value="1"/>
</dbReference>
<evidence type="ECO:0000256" key="2">
    <source>
        <dbReference type="ARBA" id="ARBA00012438"/>
    </source>
</evidence>
<dbReference type="Gene3D" id="6.10.250.690">
    <property type="match status" value="1"/>
</dbReference>
<dbReference type="Pfam" id="PF00512">
    <property type="entry name" value="HisKA"/>
    <property type="match status" value="1"/>
</dbReference>
<dbReference type="PROSITE" id="PS50109">
    <property type="entry name" value="HIS_KIN"/>
    <property type="match status" value="1"/>
</dbReference>
<dbReference type="EMBL" id="VWPK01000018">
    <property type="protein sequence ID" value="KAA5611741.1"/>
    <property type="molecule type" value="Genomic_DNA"/>
</dbReference>
<accession>A0A5M6IU42</accession>
<dbReference type="InterPro" id="IPR036097">
    <property type="entry name" value="HisK_dim/P_sf"/>
</dbReference>
<keyword evidence="4" id="KW-0808">Transferase</keyword>
<dbReference type="Proteomes" id="UP000325255">
    <property type="component" value="Unassembled WGS sequence"/>
</dbReference>
<dbReference type="InterPro" id="IPR000014">
    <property type="entry name" value="PAS"/>
</dbReference>
<dbReference type="NCBIfam" id="TIGR00229">
    <property type="entry name" value="sensory_box"/>
    <property type="match status" value="2"/>
</dbReference>
<comment type="caution">
    <text evidence="15">The sequence shown here is derived from an EMBL/GenBank/DDBJ whole genome shotgun (WGS) entry which is preliminary data.</text>
</comment>
<evidence type="ECO:0000259" key="13">
    <source>
        <dbReference type="PROSITE" id="PS50112"/>
    </source>
</evidence>
<dbReference type="AlphaFoldDB" id="A0A5M6IU42"/>
<dbReference type="EC" id="2.7.13.3" evidence="2"/>
<dbReference type="PRINTS" id="PR00344">
    <property type="entry name" value="BCTRLSENSOR"/>
</dbReference>
<dbReference type="Gene3D" id="1.10.287.130">
    <property type="match status" value="1"/>
</dbReference>
<feature type="coiled-coil region" evidence="10">
    <location>
        <begin position="371"/>
        <end position="423"/>
    </location>
</feature>
<sequence>MPDHRLILNVDDQEPIRYAKRRILEQAGYRVIDAATGTEALRLAAERRPALVLLDVRLPDIDGIEVCRRLKRDSQAMMVLQISATVKASSARVRSLQSGADSFLNEPVEPEELVAAVGALLRIRAAEQAVRESELRFRTLVEATPQVVWIGTATGEITYWNPYWYEFSGFTEAQTRDGGWLEAVHPDQRAQVRELHGRAIAEGHAYAVEMQLRNAAGAWSWFTARGNPVRNEAGHVLQWVGSALEVDALKRAELESALLAAIISSTSDAVVSFAAEDGRILSWNRAAERLFGYTTTEALGGPVGLLVPPEGPEGHGEVFRRAMAGAPVNLETIRRAKDGERIDVAIAAARMLAPDGRVLGVSAILRDIRDRRRAEAALREANEMLEAKVAARTRALTEAYERLRREVVERERAEAALRQAQKLEALGQLAGGIAHDINNTLQAVLGGARLITRRAGDAAAVERLAHLIVEATERGASVVRRLLAFARRDALRAEPVDPALLLGELAEMLAPTLGGRIGVEVRAAADLPLILVDRAQLGTVLVNLAINARDALTGIEHPRLCLEAVGDTAGPGLAPGQYLRIIIIDNGAGIPPDILGRVTEPFFTTKPHGEGTGLGLPMAKGFAEQSGGALAIDSTPGVGTRVTLWLPVALLAAAEAPVPAPAPALPAATRVHVVLVDDDALVRGMLAASLRGYGQEVEEAADAAAALTLLAALPMPPDVLVTDLSMPGRNGADLIREARRRFPGLPAILMTGYIGGGAVEAIGELGPGPFALLHKPVDPDRFADRVMSLLAATEPPPDQAGASITMPS</sequence>
<gene>
    <name evidence="15" type="ORF">F1189_13180</name>
</gene>
<dbReference type="SMART" id="SM00448">
    <property type="entry name" value="REC"/>
    <property type="match status" value="2"/>
</dbReference>
<dbReference type="InterPro" id="IPR000700">
    <property type="entry name" value="PAS-assoc_C"/>
</dbReference>
<keyword evidence="6" id="KW-0418">Kinase</keyword>
<dbReference type="InterPro" id="IPR013655">
    <property type="entry name" value="PAS_fold_3"/>
</dbReference>
<evidence type="ECO:0000259" key="11">
    <source>
        <dbReference type="PROSITE" id="PS50109"/>
    </source>
</evidence>
<keyword evidence="10" id="KW-0175">Coiled coil</keyword>
<evidence type="ECO:0000256" key="6">
    <source>
        <dbReference type="ARBA" id="ARBA00022777"/>
    </source>
</evidence>
<feature type="modified residue" description="4-aspartylphosphate" evidence="9">
    <location>
        <position position="723"/>
    </location>
</feature>
<feature type="domain" description="Response regulatory" evidence="12">
    <location>
        <begin position="6"/>
        <end position="121"/>
    </location>
</feature>
<dbReference type="PROSITE" id="PS50113">
    <property type="entry name" value="PAC"/>
    <property type="match status" value="2"/>
</dbReference>
<dbReference type="OrthoDB" id="9796100at2"/>
<dbReference type="GO" id="GO:0006355">
    <property type="term" value="P:regulation of DNA-templated transcription"/>
    <property type="evidence" value="ECO:0007669"/>
    <property type="project" value="InterPro"/>
</dbReference>
<dbReference type="PANTHER" id="PTHR43065">
    <property type="entry name" value="SENSOR HISTIDINE KINASE"/>
    <property type="match status" value="1"/>
</dbReference>
<keyword evidence="7" id="KW-0067">ATP-binding</keyword>
<dbReference type="Pfam" id="PF00989">
    <property type="entry name" value="PAS"/>
    <property type="match status" value="1"/>
</dbReference>
<keyword evidence="3 9" id="KW-0597">Phosphoprotein</keyword>
<dbReference type="Pfam" id="PF02518">
    <property type="entry name" value="HATPase_c"/>
    <property type="match status" value="1"/>
</dbReference>
<dbReference type="InterPro" id="IPR005467">
    <property type="entry name" value="His_kinase_dom"/>
</dbReference>
<keyword evidence="16" id="KW-1185">Reference proteome</keyword>
<dbReference type="Gene3D" id="3.30.565.10">
    <property type="entry name" value="Histidine kinase-like ATPase, C-terminal domain"/>
    <property type="match status" value="1"/>
</dbReference>
<dbReference type="GO" id="GO:0005524">
    <property type="term" value="F:ATP binding"/>
    <property type="evidence" value="ECO:0007669"/>
    <property type="project" value="UniProtKB-KW"/>
</dbReference>
<dbReference type="InterPro" id="IPR001789">
    <property type="entry name" value="Sig_transdc_resp-reg_receiver"/>
</dbReference>
<dbReference type="GO" id="GO:0000155">
    <property type="term" value="F:phosphorelay sensor kinase activity"/>
    <property type="evidence" value="ECO:0007669"/>
    <property type="project" value="InterPro"/>
</dbReference>
<dbReference type="InterPro" id="IPR035965">
    <property type="entry name" value="PAS-like_dom_sf"/>
</dbReference>
<dbReference type="Pfam" id="PF00072">
    <property type="entry name" value="Response_reg"/>
    <property type="match status" value="2"/>
</dbReference>
<dbReference type="SMART" id="SM00388">
    <property type="entry name" value="HisKA"/>
    <property type="match status" value="1"/>
</dbReference>
<feature type="domain" description="PAS" evidence="13">
    <location>
        <begin position="255"/>
        <end position="326"/>
    </location>
</feature>
<proteinExistence type="predicted"/>
<evidence type="ECO:0000256" key="3">
    <source>
        <dbReference type="ARBA" id="ARBA00022553"/>
    </source>
</evidence>
<dbReference type="Gene3D" id="3.40.50.2300">
    <property type="match status" value="2"/>
</dbReference>
<dbReference type="SMART" id="SM00387">
    <property type="entry name" value="HATPase_c"/>
    <property type="match status" value="1"/>
</dbReference>
<dbReference type="SUPFAM" id="SSF55874">
    <property type="entry name" value="ATPase domain of HSP90 chaperone/DNA topoisomerase II/histidine kinase"/>
    <property type="match status" value="1"/>
</dbReference>
<evidence type="ECO:0000256" key="7">
    <source>
        <dbReference type="ARBA" id="ARBA00022840"/>
    </source>
</evidence>
<dbReference type="SMART" id="SM00086">
    <property type="entry name" value="PAC"/>
    <property type="match status" value="2"/>
</dbReference>
<evidence type="ECO:0000259" key="12">
    <source>
        <dbReference type="PROSITE" id="PS50110"/>
    </source>
</evidence>
<dbReference type="InterPro" id="IPR036890">
    <property type="entry name" value="HATPase_C_sf"/>
</dbReference>
<evidence type="ECO:0000256" key="8">
    <source>
        <dbReference type="ARBA" id="ARBA00023012"/>
    </source>
</evidence>
<evidence type="ECO:0000256" key="9">
    <source>
        <dbReference type="PROSITE-ProRule" id="PRU00169"/>
    </source>
</evidence>
<keyword evidence="8" id="KW-0902">Two-component regulatory system</keyword>
<dbReference type="Pfam" id="PF08447">
    <property type="entry name" value="PAS_3"/>
    <property type="match status" value="1"/>
</dbReference>
<dbReference type="PROSITE" id="PS50112">
    <property type="entry name" value="PAS"/>
    <property type="match status" value="2"/>
</dbReference>
<dbReference type="CDD" id="cd00130">
    <property type="entry name" value="PAS"/>
    <property type="match status" value="2"/>
</dbReference>
<dbReference type="InterPro" id="IPR003661">
    <property type="entry name" value="HisK_dim/P_dom"/>
</dbReference>
<feature type="domain" description="Histidine kinase" evidence="11">
    <location>
        <begin position="432"/>
        <end position="650"/>
    </location>
</feature>